<keyword evidence="1" id="KW-0472">Membrane</keyword>
<protein>
    <submittedName>
        <fullName evidence="2">Uncharacterized protein</fullName>
    </submittedName>
</protein>
<feature type="transmembrane region" description="Helical" evidence="1">
    <location>
        <begin position="67"/>
        <end position="87"/>
    </location>
</feature>
<feature type="transmembrane region" description="Helical" evidence="1">
    <location>
        <begin position="99"/>
        <end position="118"/>
    </location>
</feature>
<sequence length="145" mass="15793">MRHDTRQDATPHTGWQDDGRPDRRRRLLWTLVGLQALLVVPTAYLWLGPASATAAANPEPDLGAGLVGLLLMIAGLPWSMFVCLLDNHYGLFDSGARDVFVLGPAVLNLAITAFGVWWTGRHPVTATDWQVIEDAGDLEDAGPRP</sequence>
<comment type="caution">
    <text evidence="2">The sequence shown here is derived from an EMBL/GenBank/DDBJ whole genome shotgun (WGS) entry which is preliminary data.</text>
</comment>
<proteinExistence type="predicted"/>
<name>A0A0A6U7W1_ACTUT</name>
<keyword evidence="1" id="KW-1133">Transmembrane helix</keyword>
<feature type="transmembrane region" description="Helical" evidence="1">
    <location>
        <begin position="27"/>
        <end position="47"/>
    </location>
</feature>
<evidence type="ECO:0000313" key="2">
    <source>
        <dbReference type="EMBL" id="KHD72140.1"/>
    </source>
</evidence>
<reference evidence="2 3" key="1">
    <citation type="submission" date="2014-10" db="EMBL/GenBank/DDBJ databases">
        <title>Draft genome sequence of Actinoplanes utahensis NRRL 12052.</title>
        <authorList>
            <person name="Velasco-Bucheli B."/>
            <person name="del Cerro C."/>
            <person name="Hormigo D."/>
            <person name="Garcia J.L."/>
            <person name="Acebal C."/>
            <person name="Arroyo M."/>
            <person name="de la Mata I."/>
        </authorList>
    </citation>
    <scope>NUCLEOTIDE SEQUENCE [LARGE SCALE GENOMIC DNA]</scope>
    <source>
        <strain evidence="2 3">NRRL 12052</strain>
    </source>
</reference>
<organism evidence="2 3">
    <name type="scientific">Actinoplanes utahensis</name>
    <dbReference type="NCBI Taxonomy" id="1869"/>
    <lineage>
        <taxon>Bacteria</taxon>
        <taxon>Bacillati</taxon>
        <taxon>Actinomycetota</taxon>
        <taxon>Actinomycetes</taxon>
        <taxon>Micromonosporales</taxon>
        <taxon>Micromonosporaceae</taxon>
        <taxon>Actinoplanes</taxon>
    </lineage>
</organism>
<dbReference type="AlphaFoldDB" id="A0A0A6U7W1"/>
<gene>
    <name evidence="2" type="ORF">MB27_41550</name>
</gene>
<evidence type="ECO:0000256" key="1">
    <source>
        <dbReference type="SAM" id="Phobius"/>
    </source>
</evidence>
<keyword evidence="1" id="KW-0812">Transmembrane</keyword>
<dbReference type="Proteomes" id="UP000054537">
    <property type="component" value="Unassembled WGS sequence"/>
</dbReference>
<evidence type="ECO:0000313" key="3">
    <source>
        <dbReference type="Proteomes" id="UP000054537"/>
    </source>
</evidence>
<dbReference type="OrthoDB" id="7888869at2"/>
<dbReference type="RefSeq" id="WP_043533703.1">
    <property type="nucleotide sequence ID" value="NZ_BAABKU010000005.1"/>
</dbReference>
<accession>A0A0A6U7W1</accession>
<keyword evidence="3" id="KW-1185">Reference proteome</keyword>
<dbReference type="EMBL" id="JRTT01000139">
    <property type="protein sequence ID" value="KHD72140.1"/>
    <property type="molecule type" value="Genomic_DNA"/>
</dbReference>